<keyword evidence="4 6" id="KW-0175">Coiled coil</keyword>
<evidence type="ECO:0000256" key="6">
    <source>
        <dbReference type="SAM" id="Coils"/>
    </source>
</evidence>
<evidence type="ECO:0000256" key="1">
    <source>
        <dbReference type="ARBA" id="ARBA00004604"/>
    </source>
</evidence>
<feature type="coiled-coil region" evidence="6">
    <location>
        <begin position="30"/>
        <end position="65"/>
    </location>
</feature>
<accession>A0A2H1VPN3</accession>
<evidence type="ECO:0000256" key="5">
    <source>
        <dbReference type="ARBA" id="ARBA00023242"/>
    </source>
</evidence>
<protein>
    <recommendedName>
        <fullName evidence="3">Nucleolar protein 12</fullName>
    </recommendedName>
</protein>
<dbReference type="GO" id="GO:0005730">
    <property type="term" value="C:nucleolus"/>
    <property type="evidence" value="ECO:0007669"/>
    <property type="project" value="UniProtKB-SubCell"/>
</dbReference>
<organism evidence="8">
    <name type="scientific">Spodoptera frugiperda</name>
    <name type="common">Fall armyworm</name>
    <dbReference type="NCBI Taxonomy" id="7108"/>
    <lineage>
        <taxon>Eukaryota</taxon>
        <taxon>Metazoa</taxon>
        <taxon>Ecdysozoa</taxon>
        <taxon>Arthropoda</taxon>
        <taxon>Hexapoda</taxon>
        <taxon>Insecta</taxon>
        <taxon>Pterygota</taxon>
        <taxon>Neoptera</taxon>
        <taxon>Endopterygota</taxon>
        <taxon>Lepidoptera</taxon>
        <taxon>Glossata</taxon>
        <taxon>Ditrysia</taxon>
        <taxon>Noctuoidea</taxon>
        <taxon>Noctuidae</taxon>
        <taxon>Amphipyrinae</taxon>
        <taxon>Spodoptera</taxon>
    </lineage>
</organism>
<proteinExistence type="inferred from homology"/>
<feature type="compositionally biased region" description="Basic residues" evidence="7">
    <location>
        <begin position="168"/>
        <end position="179"/>
    </location>
</feature>
<dbReference type="PANTHER" id="PTHR14577">
    <property type="entry name" value="NUCLEOLAR PROTEIN 12"/>
    <property type="match status" value="1"/>
</dbReference>
<feature type="compositionally biased region" description="Basic residues" evidence="7">
    <location>
        <begin position="225"/>
        <end position="236"/>
    </location>
</feature>
<comment type="similarity">
    <text evidence="2">Belongs to the RRP17 family.</text>
</comment>
<evidence type="ECO:0000256" key="3">
    <source>
        <dbReference type="ARBA" id="ARBA00015520"/>
    </source>
</evidence>
<evidence type="ECO:0000256" key="2">
    <source>
        <dbReference type="ARBA" id="ARBA00007175"/>
    </source>
</evidence>
<feature type="compositionally biased region" description="Basic and acidic residues" evidence="7">
    <location>
        <begin position="207"/>
        <end position="224"/>
    </location>
</feature>
<dbReference type="Pfam" id="PF09805">
    <property type="entry name" value="Nop25"/>
    <property type="match status" value="1"/>
</dbReference>
<gene>
    <name evidence="8" type="ORF">SFRICE_003331</name>
</gene>
<evidence type="ECO:0000256" key="4">
    <source>
        <dbReference type="ARBA" id="ARBA00023054"/>
    </source>
</evidence>
<dbReference type="AlphaFoldDB" id="A0A2H1VPN3"/>
<dbReference type="PANTHER" id="PTHR14577:SF0">
    <property type="entry name" value="NUCLEOLAR PROTEIN 12"/>
    <property type="match status" value="1"/>
</dbReference>
<dbReference type="InterPro" id="IPR019186">
    <property type="entry name" value="Nucleolar_protein_12"/>
</dbReference>
<evidence type="ECO:0000256" key="7">
    <source>
        <dbReference type="SAM" id="MobiDB-lite"/>
    </source>
</evidence>
<feature type="region of interest" description="Disordered" evidence="7">
    <location>
        <begin position="104"/>
        <end position="236"/>
    </location>
</feature>
<feature type="compositionally biased region" description="Acidic residues" evidence="7">
    <location>
        <begin position="140"/>
        <end position="156"/>
    </location>
</feature>
<reference evidence="8" key="1">
    <citation type="submission" date="2016-07" db="EMBL/GenBank/DDBJ databases">
        <authorList>
            <person name="Bretaudeau A."/>
        </authorList>
    </citation>
    <scope>NUCLEOTIDE SEQUENCE</scope>
    <source>
        <strain evidence="8">Rice</strain>
        <tissue evidence="8">Whole body</tissue>
    </source>
</reference>
<dbReference type="EMBL" id="ODYU01003698">
    <property type="protein sequence ID" value="SOQ42790.1"/>
    <property type="molecule type" value="Genomic_DNA"/>
</dbReference>
<feature type="compositionally biased region" description="Basic and acidic residues" evidence="7">
    <location>
        <begin position="157"/>
        <end position="167"/>
    </location>
</feature>
<feature type="compositionally biased region" description="Basic residues" evidence="7">
    <location>
        <begin position="194"/>
        <end position="206"/>
    </location>
</feature>
<evidence type="ECO:0000313" key="8">
    <source>
        <dbReference type="EMBL" id="SOQ42790.1"/>
    </source>
</evidence>
<comment type="subcellular location">
    <subcellularLocation>
        <location evidence="1">Nucleus</location>
        <location evidence="1">Nucleolus</location>
    </subcellularLocation>
</comment>
<feature type="compositionally biased region" description="Basic and acidic residues" evidence="7">
    <location>
        <begin position="104"/>
        <end position="117"/>
    </location>
</feature>
<keyword evidence="5" id="KW-0539">Nucleus</keyword>
<name>A0A2H1VPN3_SPOFR</name>
<dbReference type="GO" id="GO:0019843">
    <property type="term" value="F:rRNA binding"/>
    <property type="evidence" value="ECO:0007669"/>
    <property type="project" value="TreeGrafter"/>
</dbReference>
<sequence length="236" mass="27666">MGKRKNKEAKKKVNLVFDESKRKEFLCGFRKRKLERKKKAQEELKQLLKQEKKRIKQENKESYKKLVVSSRPIPDIEQLLQEEYEDEDVNVKIVELSADTLQKKDLVIGENRPKEKVQTPLKKNKNKDAERAAVVPGMGSDEESEEEESEGEEDEDNKIKTKKEIKSMLKKQATKKIQKSKVFQMKSKLDRIQNKKKSLQKKGHMKGKADSRKGHGKSRDNLRKDKSKKKVGRRKH</sequence>